<name>A0A2V0RIF8_9ZZZZ</name>
<sequence>MQKLQVNISGRRYRILLIASLNDVEAAILDLGIQQKAQFRELFGKNPPDCVGACYPGLPAIVIALSGGKNSIIATMKRCIGAAVAHELGLDSEDEELAQRIADIFTNTGRVTFLLRSTLEKGMKSGNYVFGAGHTQSISEAWPSQPGPSATVDGGKMEVGE</sequence>
<comment type="caution">
    <text evidence="2">The sequence shown here is derived from an EMBL/GenBank/DDBJ whole genome shotgun (WGS) entry which is preliminary data.</text>
</comment>
<organism evidence="2">
    <name type="scientific">viral metagenome</name>
    <dbReference type="NCBI Taxonomy" id="1070528"/>
    <lineage>
        <taxon>unclassified sequences</taxon>
        <taxon>metagenomes</taxon>
        <taxon>organismal metagenomes</taxon>
    </lineage>
</organism>
<dbReference type="AlphaFoldDB" id="A0A2V0RIF8"/>
<accession>A0A2V0RIF8</accession>
<proteinExistence type="predicted"/>
<evidence type="ECO:0000256" key="1">
    <source>
        <dbReference type="SAM" id="MobiDB-lite"/>
    </source>
</evidence>
<evidence type="ECO:0000313" key="2">
    <source>
        <dbReference type="EMBL" id="GBH21975.1"/>
    </source>
</evidence>
<reference evidence="2" key="1">
    <citation type="submission" date="2017-04" db="EMBL/GenBank/DDBJ databases">
        <title>Unveiling RNA virosphere associated with marine microorganisms.</title>
        <authorList>
            <person name="Urayama S."/>
            <person name="Takaki Y."/>
            <person name="Nishi S."/>
            <person name="Yoshida Y."/>
            <person name="Deguchi S."/>
            <person name="Takai K."/>
            <person name="Nunoura T."/>
        </authorList>
    </citation>
    <scope>NUCLEOTIDE SEQUENCE</scope>
</reference>
<protein>
    <submittedName>
        <fullName evidence="2">Uncharacterized protein</fullName>
    </submittedName>
</protein>
<dbReference type="EMBL" id="BDQA01000501">
    <property type="protein sequence ID" value="GBH21975.1"/>
    <property type="molecule type" value="Genomic_RNA"/>
</dbReference>
<feature type="region of interest" description="Disordered" evidence="1">
    <location>
        <begin position="139"/>
        <end position="161"/>
    </location>
</feature>